<keyword evidence="4" id="KW-1185">Reference proteome</keyword>
<evidence type="ECO:0000256" key="1">
    <source>
        <dbReference type="SAM" id="MobiDB-lite"/>
    </source>
</evidence>
<keyword evidence="2" id="KW-0812">Transmembrane</keyword>
<dbReference type="RefSeq" id="WP_345460040.1">
    <property type="nucleotide sequence ID" value="NZ_BAABKG010000003.1"/>
</dbReference>
<feature type="transmembrane region" description="Helical" evidence="2">
    <location>
        <begin position="12"/>
        <end position="32"/>
    </location>
</feature>
<feature type="transmembrane region" description="Helical" evidence="2">
    <location>
        <begin position="44"/>
        <end position="63"/>
    </location>
</feature>
<feature type="transmembrane region" description="Helical" evidence="2">
    <location>
        <begin position="125"/>
        <end position="147"/>
    </location>
</feature>
<comment type="caution">
    <text evidence="3">The sequence shown here is derived from an EMBL/GenBank/DDBJ whole genome shotgun (WGS) entry which is preliminary data.</text>
</comment>
<dbReference type="EMBL" id="BAABKG010000003">
    <property type="protein sequence ID" value="GAA5151286.1"/>
    <property type="molecule type" value="Genomic_DNA"/>
</dbReference>
<feature type="transmembrane region" description="Helical" evidence="2">
    <location>
        <begin position="168"/>
        <end position="191"/>
    </location>
</feature>
<feature type="transmembrane region" description="Helical" evidence="2">
    <location>
        <begin position="618"/>
        <end position="638"/>
    </location>
</feature>
<sequence>MRGLRSLRAHAGGFAVLTATTAALVAGVVAAVTVLDEDGGRPAAVLPLLVLGLVMLPTAVVELSRHRRDELALARVRGAHGTSLVAAAAGLAVLAAVLGGGLGALLGTLGPSLVVADAPVGATGLTWAAAVTAGVVVLVAGCAVLAVREPLTRALRREPWRPLRGLAGGLVAPAAAVLVGVAALVVLYQALTADADAPEAGVLLLAGSGVLAVAAGQLAALALRLAAPAAEAAGASRSVGTTLGLRRAVAHDRTPVVRAVVAAAVVAVAALSAASAADAWAADSTRLEQGAPLRADLPDAGALDALLLTRRLDPDGRWLMAAAVGTTGPAARERVAWLDLERYDAVAGAYLDDTGAGLGPLVARLRDAPAVRPVVGDALVLTVGEAQPDAGPDAGPDATVSLDYVDDDGFVTTATLDAVPGDRVETPVAGCTSACVVVGLSATGRVAVDELRLGDDDLLAGGWVSPDSPASDPTSDPASDPADGPLVLPAGESLVPADGAVAAPVVTAGAFETEDAGPDGDDAGPPQVTGIGGDPRVVAPVAERDALPLVVGSGVVGDLPVGLAAARGSTTDVAALVLARADTPDDVLAGLAEAGGEVTPAPPSVEALGTGDAAQARALRLVGLAAVVLGLLALLAGAGRRLGAARRETAALRLVGVPRRERVRAALVESVVLGATTLVAAALAGWLTVGVVVDATGLVPTGADRLPFGTALAPALLLAAALGAALLVVVLVLVAARVGGGHRSAPRRLLADEDAA</sequence>
<gene>
    <name evidence="3" type="ORF">GCM10023340_29910</name>
</gene>
<accession>A0ABP9PTB4</accession>
<feature type="transmembrane region" description="Helical" evidence="2">
    <location>
        <begin position="256"/>
        <end position="277"/>
    </location>
</feature>
<keyword evidence="2" id="KW-1133">Transmembrane helix</keyword>
<protein>
    <recommendedName>
        <fullName evidence="5">FtsX-like permease family protein</fullName>
    </recommendedName>
</protein>
<organism evidence="3 4">
    <name type="scientific">Nocardioides marinquilinus</name>
    <dbReference type="NCBI Taxonomy" id="1210400"/>
    <lineage>
        <taxon>Bacteria</taxon>
        <taxon>Bacillati</taxon>
        <taxon>Actinomycetota</taxon>
        <taxon>Actinomycetes</taxon>
        <taxon>Propionibacteriales</taxon>
        <taxon>Nocardioidaceae</taxon>
        <taxon>Nocardioides</taxon>
    </lineage>
</organism>
<feature type="region of interest" description="Disordered" evidence="1">
    <location>
        <begin position="462"/>
        <end position="491"/>
    </location>
</feature>
<feature type="transmembrane region" description="Helical" evidence="2">
    <location>
        <begin position="713"/>
        <end position="738"/>
    </location>
</feature>
<evidence type="ECO:0000313" key="4">
    <source>
        <dbReference type="Proteomes" id="UP001500221"/>
    </source>
</evidence>
<feature type="transmembrane region" description="Helical" evidence="2">
    <location>
        <begin position="667"/>
        <end position="693"/>
    </location>
</feature>
<name>A0ABP9PTB4_9ACTN</name>
<reference evidence="4" key="1">
    <citation type="journal article" date="2019" name="Int. J. Syst. Evol. Microbiol.">
        <title>The Global Catalogue of Microorganisms (GCM) 10K type strain sequencing project: providing services to taxonomists for standard genome sequencing and annotation.</title>
        <authorList>
            <consortium name="The Broad Institute Genomics Platform"/>
            <consortium name="The Broad Institute Genome Sequencing Center for Infectious Disease"/>
            <person name="Wu L."/>
            <person name="Ma J."/>
        </authorList>
    </citation>
    <scope>NUCLEOTIDE SEQUENCE [LARGE SCALE GENOMIC DNA]</scope>
    <source>
        <strain evidence="4">JCM 18459</strain>
    </source>
</reference>
<feature type="transmembrane region" description="Helical" evidence="2">
    <location>
        <begin position="203"/>
        <end position="227"/>
    </location>
</feature>
<feature type="transmembrane region" description="Helical" evidence="2">
    <location>
        <begin position="84"/>
        <end position="105"/>
    </location>
</feature>
<proteinExistence type="predicted"/>
<keyword evidence="2" id="KW-0472">Membrane</keyword>
<evidence type="ECO:0008006" key="5">
    <source>
        <dbReference type="Google" id="ProtNLM"/>
    </source>
</evidence>
<dbReference type="Proteomes" id="UP001500221">
    <property type="component" value="Unassembled WGS sequence"/>
</dbReference>
<evidence type="ECO:0000256" key="2">
    <source>
        <dbReference type="SAM" id="Phobius"/>
    </source>
</evidence>
<evidence type="ECO:0000313" key="3">
    <source>
        <dbReference type="EMBL" id="GAA5151286.1"/>
    </source>
</evidence>
<feature type="compositionally biased region" description="Low complexity" evidence="1">
    <location>
        <begin position="462"/>
        <end position="483"/>
    </location>
</feature>